<keyword evidence="2" id="KW-0732">Signal</keyword>
<protein>
    <submittedName>
        <fullName evidence="4">Cystatin domain-containing protein</fullName>
    </submittedName>
</protein>
<sequence length="286" mass="33121">MLFNFLILSLIAISNEYLSLSSKPIFKITIQWMPLQISLKETSIINLGKRGIRAYNRNSTNSKIKFIKILGAEKNGLKPGKGKKVRLTILVENKDNKKKVKNLAKLRVRFNVSKRGKKHIDKVFLLANTTQAVTCISLLIIISIINFVNGYSLYKQKKWISVKDSLIEYRIIRLGRMAVDAYNEKRKNPNTLFFERVLSAEKNRKLQGKGKKMRLSVLATLYNKKNKKHKPSCAKLRAYFTVNKHGEKILSKVRLTPYWNNPQKCAKLRNKFVPVPYKKPPKIYKI</sequence>
<keyword evidence="1" id="KW-0472">Membrane</keyword>
<proteinExistence type="predicted"/>
<feature type="signal peptide" evidence="2">
    <location>
        <begin position="1"/>
        <end position="21"/>
    </location>
</feature>
<organism evidence="3 4">
    <name type="scientific">Strongyloides stercoralis</name>
    <name type="common">Threadworm</name>
    <dbReference type="NCBI Taxonomy" id="6248"/>
    <lineage>
        <taxon>Eukaryota</taxon>
        <taxon>Metazoa</taxon>
        <taxon>Ecdysozoa</taxon>
        <taxon>Nematoda</taxon>
        <taxon>Chromadorea</taxon>
        <taxon>Rhabditida</taxon>
        <taxon>Tylenchina</taxon>
        <taxon>Panagrolaimomorpha</taxon>
        <taxon>Strongyloidoidea</taxon>
        <taxon>Strongyloididae</taxon>
        <taxon>Strongyloides</taxon>
    </lineage>
</organism>
<dbReference type="Proteomes" id="UP000035681">
    <property type="component" value="Unplaced"/>
</dbReference>
<dbReference type="AlphaFoldDB" id="A0AAF5D266"/>
<keyword evidence="1" id="KW-1133">Transmembrane helix</keyword>
<reference evidence="4" key="1">
    <citation type="submission" date="2024-02" db="UniProtKB">
        <authorList>
            <consortium name="WormBaseParasite"/>
        </authorList>
    </citation>
    <scope>IDENTIFICATION</scope>
</reference>
<accession>A0AAF5D266</accession>
<dbReference type="WBParaSite" id="TCONS_00005626.p1">
    <property type="protein sequence ID" value="TCONS_00005626.p1"/>
    <property type="gene ID" value="XLOC_003887"/>
</dbReference>
<evidence type="ECO:0000313" key="3">
    <source>
        <dbReference type="Proteomes" id="UP000035681"/>
    </source>
</evidence>
<feature type="transmembrane region" description="Helical" evidence="1">
    <location>
        <begin position="123"/>
        <end position="148"/>
    </location>
</feature>
<keyword evidence="3" id="KW-1185">Reference proteome</keyword>
<evidence type="ECO:0000256" key="2">
    <source>
        <dbReference type="SAM" id="SignalP"/>
    </source>
</evidence>
<keyword evidence="1" id="KW-0812">Transmembrane</keyword>
<evidence type="ECO:0000313" key="4">
    <source>
        <dbReference type="WBParaSite" id="TCONS_00005626.p1"/>
    </source>
</evidence>
<feature type="chain" id="PRO_5042007504" evidence="2">
    <location>
        <begin position="22"/>
        <end position="286"/>
    </location>
</feature>
<name>A0AAF5D266_STRER</name>
<evidence type="ECO:0000256" key="1">
    <source>
        <dbReference type="SAM" id="Phobius"/>
    </source>
</evidence>